<protein>
    <recommendedName>
        <fullName evidence="1">C-type lectin domain-containing protein</fullName>
    </recommendedName>
</protein>
<dbReference type="Proteomes" id="UP000261580">
    <property type="component" value="Unassembled WGS sequence"/>
</dbReference>
<dbReference type="SMART" id="SM00034">
    <property type="entry name" value="CLECT"/>
    <property type="match status" value="1"/>
</dbReference>
<dbReference type="CDD" id="cd00037">
    <property type="entry name" value="CLECT"/>
    <property type="match status" value="1"/>
</dbReference>
<dbReference type="PROSITE" id="PS50041">
    <property type="entry name" value="C_TYPE_LECTIN_2"/>
    <property type="match status" value="1"/>
</dbReference>
<reference evidence="2" key="1">
    <citation type="submission" date="2025-08" db="UniProtKB">
        <authorList>
            <consortium name="Ensembl"/>
        </authorList>
    </citation>
    <scope>IDENTIFICATION</scope>
</reference>
<feature type="domain" description="C-type lectin" evidence="1">
    <location>
        <begin position="29"/>
        <end position="124"/>
    </location>
</feature>
<keyword evidence="3" id="KW-1185">Reference proteome</keyword>
<dbReference type="PANTHER" id="PTHR22803">
    <property type="entry name" value="MANNOSE, PHOSPHOLIPASE, LECTIN RECEPTOR RELATED"/>
    <property type="match status" value="1"/>
</dbReference>
<dbReference type="Pfam" id="PF00059">
    <property type="entry name" value="Lectin_C"/>
    <property type="match status" value="1"/>
</dbReference>
<dbReference type="OMA" id="SSCNCIS"/>
<dbReference type="GeneTree" id="ENSGT01050000244842"/>
<dbReference type="Bgee" id="ENSNBRG00000010835">
    <property type="expression patterns" value="Expressed in mesonephros and 7 other cell types or tissues"/>
</dbReference>
<dbReference type="InterPro" id="IPR016187">
    <property type="entry name" value="CTDL_fold"/>
</dbReference>
<dbReference type="InterPro" id="IPR001304">
    <property type="entry name" value="C-type_lectin-like"/>
</dbReference>
<evidence type="ECO:0000259" key="1">
    <source>
        <dbReference type="PROSITE" id="PS50041"/>
    </source>
</evidence>
<dbReference type="InterPro" id="IPR016186">
    <property type="entry name" value="C-type_lectin-like/link_sf"/>
</dbReference>
<dbReference type="STRING" id="32507.ENSNBRP00000014028"/>
<dbReference type="Gene3D" id="3.10.100.10">
    <property type="entry name" value="Mannose-Binding Protein A, subunit A"/>
    <property type="match status" value="1"/>
</dbReference>
<dbReference type="AlphaFoldDB" id="A0A3Q4H2H0"/>
<sequence>GQAFNFFSFGLTNVSCFEQGFCSAPWIPYNGHCFHLQRNAQTWSGAQKACRAEGGDLATIRNVEDQSFVISHTIQTMPLLWIGLNDIRTEGLFDWSDHSHVSFTSWEYGKPGVSTDGDNCVLIRGEVHFLFLLVKFQISVQKTCHLI</sequence>
<name>A0A3Q4H2H0_NEOBR</name>
<evidence type="ECO:0000313" key="2">
    <source>
        <dbReference type="Ensembl" id="ENSNBRP00000014028.1"/>
    </source>
</evidence>
<organism evidence="2 3">
    <name type="scientific">Neolamprologus brichardi</name>
    <name type="common">Fairy cichlid</name>
    <name type="synonym">Lamprologus brichardi</name>
    <dbReference type="NCBI Taxonomy" id="32507"/>
    <lineage>
        <taxon>Eukaryota</taxon>
        <taxon>Metazoa</taxon>
        <taxon>Chordata</taxon>
        <taxon>Craniata</taxon>
        <taxon>Vertebrata</taxon>
        <taxon>Euteleostomi</taxon>
        <taxon>Actinopterygii</taxon>
        <taxon>Neopterygii</taxon>
        <taxon>Teleostei</taxon>
        <taxon>Neoteleostei</taxon>
        <taxon>Acanthomorphata</taxon>
        <taxon>Ovalentaria</taxon>
        <taxon>Cichlomorphae</taxon>
        <taxon>Cichliformes</taxon>
        <taxon>Cichlidae</taxon>
        <taxon>African cichlids</taxon>
        <taxon>Pseudocrenilabrinae</taxon>
        <taxon>Lamprologini</taxon>
        <taxon>Neolamprologus</taxon>
    </lineage>
</organism>
<dbReference type="SUPFAM" id="SSF56436">
    <property type="entry name" value="C-type lectin-like"/>
    <property type="match status" value="1"/>
</dbReference>
<dbReference type="InterPro" id="IPR050111">
    <property type="entry name" value="C-type_lectin/snaclec_domain"/>
</dbReference>
<dbReference type="Ensembl" id="ENSNBRT00000014410.1">
    <property type="protein sequence ID" value="ENSNBRP00000014028.1"/>
    <property type="gene ID" value="ENSNBRG00000010835.1"/>
</dbReference>
<accession>A0A3Q4H2H0</accession>
<evidence type="ECO:0000313" key="3">
    <source>
        <dbReference type="Proteomes" id="UP000261580"/>
    </source>
</evidence>
<reference evidence="2" key="2">
    <citation type="submission" date="2025-09" db="UniProtKB">
        <authorList>
            <consortium name="Ensembl"/>
        </authorList>
    </citation>
    <scope>IDENTIFICATION</scope>
</reference>
<proteinExistence type="predicted"/>